<protein>
    <recommendedName>
        <fullName evidence="3">NUDIX domain-containing protein</fullName>
    </recommendedName>
</protein>
<reference evidence="2" key="1">
    <citation type="submission" date="2016-10" db="EMBL/GenBank/DDBJ databases">
        <authorList>
            <person name="Varghese N."/>
            <person name="Submissions S."/>
        </authorList>
    </citation>
    <scope>NUCLEOTIDE SEQUENCE [LARGE SCALE GENOMIC DNA]</scope>
    <source>
        <strain evidence="2">XBD2006</strain>
    </source>
</reference>
<evidence type="ECO:0008006" key="3">
    <source>
        <dbReference type="Google" id="ProtNLM"/>
    </source>
</evidence>
<dbReference type="RefSeq" id="WP_074460908.1">
    <property type="nucleotide sequence ID" value="NZ_FMUR01000003.1"/>
</dbReference>
<dbReference type="AlphaFoldDB" id="A0A1G5AAG6"/>
<evidence type="ECO:0000313" key="2">
    <source>
        <dbReference type="Proteomes" id="UP000183047"/>
    </source>
</evidence>
<name>A0A1G5AAG6_9FIRM</name>
<dbReference type="Gene3D" id="3.90.79.10">
    <property type="entry name" value="Nucleoside Triphosphate Pyrophosphohydrolase"/>
    <property type="match status" value="1"/>
</dbReference>
<dbReference type="CDD" id="cd02883">
    <property type="entry name" value="NUDIX_Hydrolase"/>
    <property type="match status" value="1"/>
</dbReference>
<dbReference type="OrthoDB" id="1998839at2"/>
<gene>
    <name evidence="1" type="ORF">SAMN02910451_00017</name>
</gene>
<organism evidence="1 2">
    <name type="scientific">Butyrivibrio hungatei</name>
    <dbReference type="NCBI Taxonomy" id="185008"/>
    <lineage>
        <taxon>Bacteria</taxon>
        <taxon>Bacillati</taxon>
        <taxon>Bacillota</taxon>
        <taxon>Clostridia</taxon>
        <taxon>Lachnospirales</taxon>
        <taxon>Lachnospiraceae</taxon>
        <taxon>Butyrivibrio</taxon>
    </lineage>
</organism>
<accession>A0A1G5AAG6</accession>
<dbReference type="InterPro" id="IPR015797">
    <property type="entry name" value="NUDIX_hydrolase-like_dom_sf"/>
</dbReference>
<sequence>MATIIKTKRISINDTGRNLVLSKEAEQAINDHWKKLLEVHPWLFNGPVYSTVKMENNDGEVSLECELSDYANYQCGQVNDLGHYACKNTYAGGILKSTDGKFFVSLNGTGSENKGKIQFIGGVIDPDDRDDSGNLDPVKAALREFEEEAGSAIRDSIVSTGDTYLITDEKKYGIQTVFCSSMDSEKILSAFDAFKNSSDNTEIARIISFGKDNIYELKEYSDRQDIGVIDLLTTLIGKEN</sequence>
<dbReference type="EMBL" id="FMUR01000003">
    <property type="protein sequence ID" value="SCX74838.1"/>
    <property type="molecule type" value="Genomic_DNA"/>
</dbReference>
<proteinExistence type="predicted"/>
<evidence type="ECO:0000313" key="1">
    <source>
        <dbReference type="EMBL" id="SCX74838.1"/>
    </source>
</evidence>
<dbReference type="Proteomes" id="UP000183047">
    <property type="component" value="Unassembled WGS sequence"/>
</dbReference>
<keyword evidence="2" id="KW-1185">Reference proteome</keyword>
<dbReference type="SUPFAM" id="SSF55811">
    <property type="entry name" value="Nudix"/>
    <property type="match status" value="1"/>
</dbReference>